<name>A0A6C0CRR8_9ZZZZ</name>
<protein>
    <submittedName>
        <fullName evidence="2">Uncharacterized protein</fullName>
    </submittedName>
</protein>
<proteinExistence type="predicted"/>
<keyword evidence="1" id="KW-1133">Transmembrane helix</keyword>
<dbReference type="EMBL" id="MN739479">
    <property type="protein sequence ID" value="QHT07161.1"/>
    <property type="molecule type" value="Genomic_DNA"/>
</dbReference>
<evidence type="ECO:0000313" key="2">
    <source>
        <dbReference type="EMBL" id="QHT07161.1"/>
    </source>
</evidence>
<organism evidence="2">
    <name type="scientific">viral metagenome</name>
    <dbReference type="NCBI Taxonomy" id="1070528"/>
    <lineage>
        <taxon>unclassified sequences</taxon>
        <taxon>metagenomes</taxon>
        <taxon>organismal metagenomes</taxon>
    </lineage>
</organism>
<evidence type="ECO:0000256" key="1">
    <source>
        <dbReference type="SAM" id="Phobius"/>
    </source>
</evidence>
<keyword evidence="1" id="KW-0812">Transmembrane</keyword>
<accession>A0A6C0CRR8</accession>
<keyword evidence="1" id="KW-0472">Membrane</keyword>
<sequence length="131" mass="14965">MKLTGFFLIVVFISLVVLPIWIKRSSVNSYTKSIETLYRQSARWAVASDQDDNDIIRLLHANYAAGYLWAIKDIVATDEFKQITGKDFLLFEQKITAIQDEATRRVVSKCKASIPTSDQQLLDAIYYRAPT</sequence>
<feature type="transmembrane region" description="Helical" evidence="1">
    <location>
        <begin position="6"/>
        <end position="22"/>
    </location>
</feature>
<dbReference type="AlphaFoldDB" id="A0A6C0CRR8"/>
<reference evidence="2" key="1">
    <citation type="journal article" date="2020" name="Nature">
        <title>Giant virus diversity and host interactions through global metagenomics.</title>
        <authorList>
            <person name="Schulz F."/>
            <person name="Roux S."/>
            <person name="Paez-Espino D."/>
            <person name="Jungbluth S."/>
            <person name="Walsh D.A."/>
            <person name="Denef V.J."/>
            <person name="McMahon K.D."/>
            <person name="Konstantinidis K.T."/>
            <person name="Eloe-Fadrosh E.A."/>
            <person name="Kyrpides N.C."/>
            <person name="Woyke T."/>
        </authorList>
    </citation>
    <scope>NUCLEOTIDE SEQUENCE</scope>
    <source>
        <strain evidence="2">GVMAG-M-3300021962-46</strain>
    </source>
</reference>